<dbReference type="GeneID" id="105363509"/>
<dbReference type="KEGG" id="csol:105363509"/>
<dbReference type="GO" id="GO:0051146">
    <property type="term" value="P:striated muscle cell differentiation"/>
    <property type="evidence" value="ECO:0007669"/>
    <property type="project" value="TreeGrafter"/>
</dbReference>
<feature type="transmembrane region" description="Helical" evidence="6">
    <location>
        <begin position="136"/>
        <end position="157"/>
    </location>
</feature>
<dbReference type="InterPro" id="IPR018490">
    <property type="entry name" value="cNMP-bd_dom_sf"/>
</dbReference>
<dbReference type="SUPFAM" id="SSF51206">
    <property type="entry name" value="cAMP-binding domain-like"/>
    <property type="match status" value="1"/>
</dbReference>
<evidence type="ECO:0000256" key="1">
    <source>
        <dbReference type="ARBA" id="ARBA00004141"/>
    </source>
</evidence>
<dbReference type="RefSeq" id="XP_011499543.1">
    <property type="nucleotide sequence ID" value="XM_011501241.1"/>
</dbReference>
<dbReference type="GO" id="GO:0042391">
    <property type="term" value="P:regulation of membrane potential"/>
    <property type="evidence" value="ECO:0007669"/>
    <property type="project" value="TreeGrafter"/>
</dbReference>
<dbReference type="InterPro" id="IPR006916">
    <property type="entry name" value="POPDC1-3"/>
</dbReference>
<keyword evidence="4 6" id="KW-1133">Transmembrane helix</keyword>
<evidence type="ECO:0000313" key="10">
    <source>
        <dbReference type="RefSeq" id="XP_011499543.1"/>
    </source>
</evidence>
<gene>
    <name evidence="10" type="primary">LOC105363509</name>
</gene>
<protein>
    <submittedName>
        <fullName evidence="10">Popeye domain-containing protein 3</fullName>
    </submittedName>
</protein>
<dbReference type="InterPro" id="IPR014710">
    <property type="entry name" value="RmlC-like_jellyroll"/>
</dbReference>
<keyword evidence="9" id="KW-1185">Reference proteome</keyword>
<keyword evidence="7" id="KW-0732">Signal</keyword>
<comment type="subcellular location">
    <subcellularLocation>
        <location evidence="1">Membrane</location>
        <topology evidence="1">Multi-pass membrane protein</topology>
    </subcellularLocation>
</comment>
<keyword evidence="5 6" id="KW-0472">Membrane</keyword>
<dbReference type="PANTHER" id="PTHR12101:SF1">
    <property type="entry name" value="BVES"/>
    <property type="match status" value="1"/>
</dbReference>
<dbReference type="AlphaFoldDB" id="A0AAJ7DX14"/>
<organism evidence="9 10">
    <name type="scientific">Ceratosolen solmsi marchali</name>
    <dbReference type="NCBI Taxonomy" id="326594"/>
    <lineage>
        <taxon>Eukaryota</taxon>
        <taxon>Metazoa</taxon>
        <taxon>Ecdysozoa</taxon>
        <taxon>Arthropoda</taxon>
        <taxon>Hexapoda</taxon>
        <taxon>Insecta</taxon>
        <taxon>Pterygota</taxon>
        <taxon>Neoptera</taxon>
        <taxon>Endopterygota</taxon>
        <taxon>Hymenoptera</taxon>
        <taxon>Apocrita</taxon>
        <taxon>Proctotrupomorpha</taxon>
        <taxon>Chalcidoidea</taxon>
        <taxon>Agaonidae</taxon>
        <taxon>Agaoninae</taxon>
        <taxon>Ceratosolen</taxon>
    </lineage>
</organism>
<feature type="chain" id="PRO_5042601366" evidence="7">
    <location>
        <begin position="35"/>
        <end position="416"/>
    </location>
</feature>
<name>A0AAJ7DX14_9HYME</name>
<feature type="transmembrane region" description="Helical" evidence="6">
    <location>
        <begin position="163"/>
        <end position="182"/>
    </location>
</feature>
<dbReference type="GO" id="GO:0007507">
    <property type="term" value="P:heart development"/>
    <property type="evidence" value="ECO:0007669"/>
    <property type="project" value="TreeGrafter"/>
</dbReference>
<evidence type="ECO:0000256" key="3">
    <source>
        <dbReference type="ARBA" id="ARBA00022692"/>
    </source>
</evidence>
<evidence type="ECO:0000256" key="5">
    <source>
        <dbReference type="ARBA" id="ARBA00023136"/>
    </source>
</evidence>
<evidence type="ECO:0000256" key="6">
    <source>
        <dbReference type="SAM" id="Phobius"/>
    </source>
</evidence>
<evidence type="ECO:0000259" key="8">
    <source>
        <dbReference type="Pfam" id="PF04831"/>
    </source>
</evidence>
<dbReference type="GO" id="GO:0042383">
    <property type="term" value="C:sarcolemma"/>
    <property type="evidence" value="ECO:0007669"/>
    <property type="project" value="TreeGrafter"/>
</dbReference>
<reference evidence="10" key="1">
    <citation type="submission" date="2025-08" db="UniProtKB">
        <authorList>
            <consortium name="RefSeq"/>
        </authorList>
    </citation>
    <scope>IDENTIFICATION</scope>
</reference>
<evidence type="ECO:0000256" key="4">
    <source>
        <dbReference type="ARBA" id="ARBA00022989"/>
    </source>
</evidence>
<proteinExistence type="inferred from homology"/>
<dbReference type="GO" id="GO:0030552">
    <property type="term" value="F:cAMP binding"/>
    <property type="evidence" value="ECO:0007669"/>
    <property type="project" value="TreeGrafter"/>
</dbReference>
<evidence type="ECO:0000256" key="2">
    <source>
        <dbReference type="ARBA" id="ARBA00007146"/>
    </source>
</evidence>
<keyword evidence="3 6" id="KW-0812">Transmembrane</keyword>
<dbReference type="Pfam" id="PF04831">
    <property type="entry name" value="POPDC1-3"/>
    <property type="match status" value="1"/>
</dbReference>
<feature type="signal peptide" evidence="7">
    <location>
        <begin position="1"/>
        <end position="34"/>
    </location>
</feature>
<comment type="similarity">
    <text evidence="2">Belongs to the popeye family.</text>
</comment>
<accession>A0AAJ7DX14</accession>
<sequence length="416" mass="47086">MWICCNHIRVRVGSWATSLLLISLLCWCREVADADVRTTRGSPVQGVLPSEIMLPTQNSITVECKNLTRASNKVDSRLPVINPSGPNLPIVPPSFLNGVLTCQPYQGIHVNHIYFQLANAFFLLSHLASSGLHGVLYLRCTLLVGCAFLTLWAWTVVCWVDAALWNGLFVTINFVHVCTLLYRLRPVKFSKEIEEVYIAVFQPLRVSRSQFKKVLNCMKIIKQLKYQELYAQEKVTKVDSLSLVLSGKLVVSQNGKALHIVFPHQFLDSPEWFGVSTDEFFQVSITAMEESRVLLWHRDKLKLSIITDQFLQAIFDHILGRDVVKKLMQVSETMAASSHQHQNGQVIGLNDIVNQDSELDAKMFVVKKTSENQGITALISRQMQGLPRIKYYYCASGDPNAWRLGRIEETDHETPV</sequence>
<feature type="domain" description="POPDC1-3" evidence="8">
    <location>
        <begin position="111"/>
        <end position="332"/>
    </location>
</feature>
<dbReference type="Gene3D" id="2.60.120.10">
    <property type="entry name" value="Jelly Rolls"/>
    <property type="match status" value="1"/>
</dbReference>
<dbReference type="InterPro" id="IPR055272">
    <property type="entry name" value="POPDC1-3_dom"/>
</dbReference>
<dbReference type="PANTHER" id="PTHR12101">
    <property type="entry name" value="POPEYE DOMAIN CONTAINING PROTEIN"/>
    <property type="match status" value="1"/>
</dbReference>
<evidence type="ECO:0000256" key="7">
    <source>
        <dbReference type="SAM" id="SignalP"/>
    </source>
</evidence>
<evidence type="ECO:0000313" key="9">
    <source>
        <dbReference type="Proteomes" id="UP000695007"/>
    </source>
</evidence>
<dbReference type="Proteomes" id="UP000695007">
    <property type="component" value="Unplaced"/>
</dbReference>